<dbReference type="InterPro" id="IPR004843">
    <property type="entry name" value="Calcineurin-like_PHP"/>
</dbReference>
<feature type="signal peptide" evidence="1">
    <location>
        <begin position="1"/>
        <end position="32"/>
    </location>
</feature>
<dbReference type="OrthoDB" id="8055872at2"/>
<sequence>MNDRTFLPLSRRALLTNILSFGVVSSVRPVFAATAAKSPWPPIDATFLFTADVHTCLVSGGTLSPNCEQEGKTDANLLRHVAAVNRIAEFDWPAEIGGVATGLAGAGQKIATPLGIVIGGDMTDDGGGQVKVPGEGHQLLQFSSRYQQGVGPDRVHFPVYNGLGNHDLDQDGMPPHIDWYRRELRDYVELNHRQTVFYKPPVAVANYDIESDNYSWDWGGLHLVQLQRFGGDTTKGAIGGLEWLGQDLAASAADGRPVVLFQHYGWDAFSLEKWDSAKSTFDDEGSGHAHWWSDDDRAALLAVLKGYNVVGLFHGHEHDTPMIYKQGDLDLFKPIATYKGGFALARITADYMDVVLAQAQGDAGDVTFLKAFSKRLG</sequence>
<comment type="caution">
    <text evidence="3">The sequence shown here is derived from an EMBL/GenBank/DDBJ whole genome shotgun (WGS) entry which is preliminary data.</text>
</comment>
<evidence type="ECO:0000256" key="1">
    <source>
        <dbReference type="SAM" id="SignalP"/>
    </source>
</evidence>
<feature type="domain" description="Calcineurin-like phosphoesterase" evidence="2">
    <location>
        <begin position="46"/>
        <end position="318"/>
    </location>
</feature>
<dbReference type="PANTHER" id="PTHR43143">
    <property type="entry name" value="METALLOPHOSPHOESTERASE, CALCINEURIN SUPERFAMILY"/>
    <property type="match status" value="1"/>
</dbReference>
<dbReference type="SUPFAM" id="SSF56300">
    <property type="entry name" value="Metallo-dependent phosphatases"/>
    <property type="match status" value="1"/>
</dbReference>
<name>A0A1C7P1Y4_9HYPH</name>
<feature type="chain" id="PRO_5008890148" evidence="1">
    <location>
        <begin position="33"/>
        <end position="377"/>
    </location>
</feature>
<evidence type="ECO:0000313" key="3">
    <source>
        <dbReference type="EMBL" id="OBZ95237.1"/>
    </source>
</evidence>
<accession>A0A1C7P1Y4</accession>
<dbReference type="EMBL" id="LGLV01000007">
    <property type="protein sequence ID" value="OBZ95237.1"/>
    <property type="molecule type" value="Genomic_DNA"/>
</dbReference>
<dbReference type="Pfam" id="PF00149">
    <property type="entry name" value="Metallophos"/>
    <property type="match status" value="1"/>
</dbReference>
<protein>
    <submittedName>
        <fullName evidence="3">Metallophosphoesterase</fullName>
    </submittedName>
</protein>
<dbReference type="InterPro" id="IPR029052">
    <property type="entry name" value="Metallo-depent_PP-like"/>
</dbReference>
<keyword evidence="1" id="KW-0732">Signal</keyword>
<evidence type="ECO:0000313" key="4">
    <source>
        <dbReference type="Proteomes" id="UP000093111"/>
    </source>
</evidence>
<reference evidence="3 4" key="1">
    <citation type="journal article" date="2016" name="Syst. Appl. Microbiol.">
        <title>Pararhizobium polonicum sp. nov. isolated from tumors on stone fruit rootstocks.</title>
        <authorList>
            <person name="Pulawska J."/>
            <person name="Kuzmanovic N."/>
            <person name="Willems A."/>
            <person name="Pothier J.F."/>
        </authorList>
    </citation>
    <scope>NUCLEOTIDE SEQUENCE [LARGE SCALE GENOMIC DNA]</scope>
    <source>
        <strain evidence="3 4">F5.1</strain>
    </source>
</reference>
<dbReference type="AlphaFoldDB" id="A0A1C7P1Y4"/>
<dbReference type="GO" id="GO:0016787">
    <property type="term" value="F:hydrolase activity"/>
    <property type="evidence" value="ECO:0007669"/>
    <property type="project" value="InterPro"/>
</dbReference>
<dbReference type="Gene3D" id="3.60.21.10">
    <property type="match status" value="1"/>
</dbReference>
<dbReference type="PANTHER" id="PTHR43143:SF1">
    <property type="entry name" value="SERINE_THREONINE-PROTEIN PHOSPHATASE CPPED1"/>
    <property type="match status" value="1"/>
</dbReference>
<dbReference type="InterPro" id="IPR051918">
    <property type="entry name" value="STPP_CPPED1"/>
</dbReference>
<dbReference type="RefSeq" id="WP_068954286.1">
    <property type="nucleotide sequence ID" value="NZ_LGLV01000007.1"/>
</dbReference>
<dbReference type="PATRIC" id="fig|1612624.7.peg.4205"/>
<gene>
    <name evidence="3" type="ORF">ADU59_11620</name>
</gene>
<organism evidence="3 4">
    <name type="scientific">Pararhizobium polonicum</name>
    <dbReference type="NCBI Taxonomy" id="1612624"/>
    <lineage>
        <taxon>Bacteria</taxon>
        <taxon>Pseudomonadati</taxon>
        <taxon>Pseudomonadota</taxon>
        <taxon>Alphaproteobacteria</taxon>
        <taxon>Hyphomicrobiales</taxon>
        <taxon>Rhizobiaceae</taxon>
        <taxon>Rhizobium/Agrobacterium group</taxon>
        <taxon>Pararhizobium</taxon>
    </lineage>
</organism>
<evidence type="ECO:0000259" key="2">
    <source>
        <dbReference type="Pfam" id="PF00149"/>
    </source>
</evidence>
<dbReference type="Proteomes" id="UP000093111">
    <property type="component" value="Unassembled WGS sequence"/>
</dbReference>
<proteinExistence type="predicted"/>
<keyword evidence="4" id="KW-1185">Reference proteome</keyword>